<dbReference type="PANTHER" id="PTHR37310">
    <property type="entry name" value="CYTOPLASMIC PROTEIN-RELATED"/>
    <property type="match status" value="1"/>
</dbReference>
<dbReference type="Proteomes" id="UP001165423">
    <property type="component" value="Unassembled WGS sequence"/>
</dbReference>
<proteinExistence type="predicted"/>
<comment type="caution">
    <text evidence="1">The sequence shown here is derived from an EMBL/GenBank/DDBJ whole genome shotgun (WGS) entry which is preliminary data.</text>
</comment>
<protein>
    <submittedName>
        <fullName evidence="1">Four-helix bundle copper-binding protein</fullName>
    </submittedName>
</protein>
<dbReference type="PANTHER" id="PTHR37310:SF1">
    <property type="entry name" value="CYTOPLASMIC PROTEIN"/>
    <property type="match status" value="1"/>
</dbReference>
<evidence type="ECO:0000313" key="2">
    <source>
        <dbReference type="Proteomes" id="UP001165423"/>
    </source>
</evidence>
<accession>A0ABT0A1E8</accession>
<dbReference type="RefSeq" id="WP_243318858.1">
    <property type="nucleotide sequence ID" value="NZ_JALGCL010000001.1"/>
</dbReference>
<reference evidence="1 2" key="1">
    <citation type="submission" date="2022-03" db="EMBL/GenBank/DDBJ databases">
        <title>Luteimonas soily sp. nov., a novel bacterium isolated from the soil.</title>
        <authorList>
            <person name="Zhang X."/>
        </authorList>
    </citation>
    <scope>NUCLEOTIDE SEQUENCE [LARGE SCALE GENOMIC DNA]</scope>
    <source>
        <strain evidence="1 2">50</strain>
    </source>
</reference>
<dbReference type="CDD" id="cd08026">
    <property type="entry name" value="DUF326"/>
    <property type="match status" value="1"/>
</dbReference>
<dbReference type="Pfam" id="PF03860">
    <property type="entry name" value="Csp"/>
    <property type="match status" value="1"/>
</dbReference>
<name>A0ABT0A1E8_9GAMM</name>
<dbReference type="EMBL" id="JALGCL010000001">
    <property type="protein sequence ID" value="MCJ0824799.1"/>
    <property type="molecule type" value="Genomic_DNA"/>
</dbReference>
<sequence>MTHHSAEHRPQAMNDCIDNCTQCHAICLETINYCLEKGGKHAAPEHIALLTSCADICATSASAMLRGSAVHPVICGACAQVCDQCAADCEAMADPEMTHCAEICRRCAQSCAAMAAQ</sequence>
<evidence type="ECO:0000313" key="1">
    <source>
        <dbReference type="EMBL" id="MCJ0824799.1"/>
    </source>
</evidence>
<gene>
    <name evidence="1" type="ORF">MQC88_02305</name>
</gene>
<dbReference type="InterPro" id="IPR005560">
    <property type="entry name" value="Csp_YhjQ"/>
</dbReference>
<dbReference type="InterPro" id="IPR044543">
    <property type="entry name" value="YHJQ-like"/>
</dbReference>
<keyword evidence="2" id="KW-1185">Reference proteome</keyword>
<dbReference type="Gene3D" id="1.20.1270.360">
    <property type="match status" value="1"/>
</dbReference>
<organism evidence="1 2">
    <name type="scientific">Cognatiluteimonas sedimenti</name>
    <dbReference type="NCBI Taxonomy" id="2927791"/>
    <lineage>
        <taxon>Bacteria</taxon>
        <taxon>Pseudomonadati</taxon>
        <taxon>Pseudomonadota</taxon>
        <taxon>Gammaproteobacteria</taxon>
        <taxon>Lysobacterales</taxon>
        <taxon>Lysobacteraceae</taxon>
        <taxon>Cognatiluteimonas</taxon>
    </lineage>
</organism>